<keyword evidence="7" id="KW-1015">Disulfide bond</keyword>
<dbReference type="KEGG" id="cdep:91085065"/>
<reference evidence="10" key="3">
    <citation type="submission" date="2024-01" db="EMBL/GenBank/DDBJ databases">
        <authorList>
            <person name="Coelho M.A."/>
            <person name="David-Palma M."/>
            <person name="Shea T."/>
            <person name="Sun S."/>
            <person name="Cuomo C.A."/>
            <person name="Heitman J."/>
        </authorList>
    </citation>
    <scope>NUCLEOTIDE SEQUENCE</scope>
    <source>
        <strain evidence="10">CBS 7841</strain>
    </source>
</reference>
<proteinExistence type="predicted"/>
<keyword evidence="3 9" id="KW-0812">Transmembrane</keyword>
<dbReference type="GO" id="GO:0010008">
    <property type="term" value="C:endosome membrane"/>
    <property type="evidence" value="ECO:0007669"/>
    <property type="project" value="UniProtKB-SubCell"/>
</dbReference>
<dbReference type="SUPFAM" id="SSF50911">
    <property type="entry name" value="Mannose 6-phosphate receptor domain"/>
    <property type="match status" value="1"/>
</dbReference>
<keyword evidence="11" id="KW-1185">Reference proteome</keyword>
<sequence>MSSSNLCKLTLDDGTHYDLSQLSSTKHDYVAQVGETSYNLNVCRGVIGELYKVEDPDQVGGYIKKEGGDFSLGKANTNLTLTPMTNEPMLIMADGSPCPLNPSASSSTAIRFICNPTVFGAGTPILVASLPPIDPCQFYFEWSTHVACPTNAKAELKQHHYYIAFGAILAIAILTWFGGLTLYNRFVLKRRGLSQFPVPSFHFPSISLKSSLSSESSKPRWGSWRRRSNQAGYNHIRADDNDEEDGFAGRFSLEESDEDAEDLTAAGVGDASVWRSHQQDQQREGGHNKGKAKVGAHEGLVNI</sequence>
<evidence type="ECO:0000256" key="4">
    <source>
        <dbReference type="ARBA" id="ARBA00022729"/>
    </source>
</evidence>
<gene>
    <name evidence="10" type="ORF">L203_100851</name>
</gene>
<dbReference type="InterPro" id="IPR009011">
    <property type="entry name" value="Man6P_isomerase_rcpt-bd_dom_sf"/>
</dbReference>
<evidence type="ECO:0000256" key="8">
    <source>
        <dbReference type="SAM" id="MobiDB-lite"/>
    </source>
</evidence>
<dbReference type="Pfam" id="PF00878">
    <property type="entry name" value="CIMR"/>
    <property type="match status" value="1"/>
</dbReference>
<evidence type="ECO:0000313" key="11">
    <source>
        <dbReference type="Proteomes" id="UP000094043"/>
    </source>
</evidence>
<feature type="region of interest" description="Disordered" evidence="8">
    <location>
        <begin position="254"/>
        <end position="303"/>
    </location>
</feature>
<dbReference type="Proteomes" id="UP000094043">
    <property type="component" value="Chromosome 1"/>
</dbReference>
<evidence type="ECO:0000256" key="7">
    <source>
        <dbReference type="ARBA" id="ARBA00023157"/>
    </source>
</evidence>
<evidence type="ECO:0000256" key="9">
    <source>
        <dbReference type="SAM" id="Phobius"/>
    </source>
</evidence>
<keyword evidence="4" id="KW-0732">Signal</keyword>
<feature type="transmembrane region" description="Helical" evidence="9">
    <location>
        <begin position="161"/>
        <end position="183"/>
    </location>
</feature>
<reference evidence="10" key="2">
    <citation type="journal article" date="2022" name="Elife">
        <title>Obligate sexual reproduction of a homothallic fungus closely related to the Cryptococcus pathogenic species complex.</title>
        <authorList>
            <person name="Passer A.R."/>
            <person name="Clancey S.A."/>
            <person name="Shea T."/>
            <person name="David-Palma M."/>
            <person name="Averette A.F."/>
            <person name="Boekhout T."/>
            <person name="Porcel B.M."/>
            <person name="Nowrousian M."/>
            <person name="Cuomo C.A."/>
            <person name="Sun S."/>
            <person name="Heitman J."/>
            <person name="Coelho M.A."/>
        </authorList>
    </citation>
    <scope>NUCLEOTIDE SEQUENCE</scope>
    <source>
        <strain evidence="10">CBS 7841</strain>
    </source>
</reference>
<accession>A0A1E3IXM5</accession>
<dbReference type="Gene3D" id="2.70.130.10">
    <property type="entry name" value="Mannose-6-phosphate receptor binding domain"/>
    <property type="match status" value="1"/>
</dbReference>
<keyword evidence="2" id="KW-0813">Transport</keyword>
<dbReference type="GO" id="GO:0005537">
    <property type="term" value="F:D-mannose binding"/>
    <property type="evidence" value="ECO:0007669"/>
    <property type="project" value="InterPro"/>
</dbReference>
<evidence type="ECO:0000256" key="3">
    <source>
        <dbReference type="ARBA" id="ARBA00022692"/>
    </source>
</evidence>
<organism evidence="10 11">
    <name type="scientific">Cryptococcus depauperatus CBS 7841</name>
    <dbReference type="NCBI Taxonomy" id="1295531"/>
    <lineage>
        <taxon>Eukaryota</taxon>
        <taxon>Fungi</taxon>
        <taxon>Dikarya</taxon>
        <taxon>Basidiomycota</taxon>
        <taxon>Agaricomycotina</taxon>
        <taxon>Tremellomycetes</taxon>
        <taxon>Tremellales</taxon>
        <taxon>Cryptococcaceae</taxon>
        <taxon>Cryptococcus</taxon>
    </lineage>
</organism>
<reference evidence="10" key="1">
    <citation type="submission" date="2016-06" db="EMBL/GenBank/DDBJ databases">
        <authorList>
            <person name="Cuomo C."/>
            <person name="Litvintseva A."/>
            <person name="Heitman J."/>
            <person name="Chen Y."/>
            <person name="Sun S."/>
            <person name="Springer D."/>
            <person name="Dromer F."/>
            <person name="Young S."/>
            <person name="Zeng Q."/>
            <person name="Chapman S."/>
            <person name="Gujja S."/>
            <person name="Saif S."/>
            <person name="Birren B."/>
        </authorList>
    </citation>
    <scope>NUCLEOTIDE SEQUENCE</scope>
    <source>
        <strain evidence="10">CBS 7841</strain>
    </source>
</reference>
<protein>
    <submittedName>
        <fullName evidence="10">Uncharacterized protein</fullName>
    </submittedName>
</protein>
<evidence type="ECO:0000256" key="5">
    <source>
        <dbReference type="ARBA" id="ARBA00022989"/>
    </source>
</evidence>
<dbReference type="GO" id="GO:0038023">
    <property type="term" value="F:signaling receptor activity"/>
    <property type="evidence" value="ECO:0007669"/>
    <property type="project" value="InterPro"/>
</dbReference>
<feature type="compositionally biased region" description="Basic and acidic residues" evidence="8">
    <location>
        <begin position="277"/>
        <end position="287"/>
    </location>
</feature>
<evidence type="ECO:0000313" key="10">
    <source>
        <dbReference type="EMBL" id="WVN85701.1"/>
    </source>
</evidence>
<dbReference type="RefSeq" id="XP_066066401.1">
    <property type="nucleotide sequence ID" value="XM_066210304.1"/>
</dbReference>
<dbReference type="PANTHER" id="PTHR15071:SF0">
    <property type="entry name" value="MANNOSE 6-PHOSPHATE RECEPTOR-LIKE PROTEIN 1"/>
    <property type="match status" value="1"/>
</dbReference>
<dbReference type="PROSITE" id="PS51914">
    <property type="entry name" value="MRH"/>
    <property type="match status" value="1"/>
</dbReference>
<keyword evidence="6 9" id="KW-0472">Membrane</keyword>
<dbReference type="GO" id="GO:0000139">
    <property type="term" value="C:Golgi membrane"/>
    <property type="evidence" value="ECO:0007669"/>
    <property type="project" value="UniProtKB-SubCell"/>
</dbReference>
<dbReference type="GO" id="GO:0005770">
    <property type="term" value="C:late endosome"/>
    <property type="evidence" value="ECO:0007669"/>
    <property type="project" value="TreeGrafter"/>
</dbReference>
<dbReference type="PANTHER" id="PTHR15071">
    <property type="entry name" value="MANNOSE-6-PHOSPHATE RECEPTOR FAMILY MEMBER"/>
    <property type="match status" value="1"/>
</dbReference>
<dbReference type="GeneID" id="91085065"/>
<dbReference type="GO" id="GO:0007034">
    <property type="term" value="P:vacuolar transport"/>
    <property type="evidence" value="ECO:0007669"/>
    <property type="project" value="TreeGrafter"/>
</dbReference>
<evidence type="ECO:0000256" key="1">
    <source>
        <dbReference type="ARBA" id="ARBA00004308"/>
    </source>
</evidence>
<dbReference type="VEuPathDB" id="FungiDB:L203_00642"/>
<dbReference type="InterPro" id="IPR000479">
    <property type="entry name" value="CIMR_rpt"/>
</dbReference>
<dbReference type="InterPro" id="IPR044865">
    <property type="entry name" value="MRH_dom"/>
</dbReference>
<name>A0A1E3IXM5_9TREE</name>
<comment type="subcellular location">
    <subcellularLocation>
        <location evidence="1">Endomembrane system</location>
    </subcellularLocation>
</comment>
<evidence type="ECO:0000256" key="2">
    <source>
        <dbReference type="ARBA" id="ARBA00022448"/>
    </source>
</evidence>
<dbReference type="AlphaFoldDB" id="A0A1E3IXM5"/>
<dbReference type="OrthoDB" id="4504960at2759"/>
<keyword evidence="5 9" id="KW-1133">Transmembrane helix</keyword>
<dbReference type="EMBL" id="CP143784">
    <property type="protein sequence ID" value="WVN85701.1"/>
    <property type="molecule type" value="Genomic_DNA"/>
</dbReference>
<evidence type="ECO:0000256" key="6">
    <source>
        <dbReference type="ARBA" id="ARBA00023136"/>
    </source>
</evidence>